<protein>
    <submittedName>
        <fullName evidence="2">Uncharacterized protein</fullName>
    </submittedName>
</protein>
<dbReference type="STRING" id="301148.B4135_0483"/>
<name>A0A150L8Z8_9BACI</name>
<feature type="region of interest" description="Disordered" evidence="1">
    <location>
        <begin position="27"/>
        <end position="46"/>
    </location>
</feature>
<evidence type="ECO:0000313" key="3">
    <source>
        <dbReference type="Proteomes" id="UP000075683"/>
    </source>
</evidence>
<evidence type="ECO:0000256" key="1">
    <source>
        <dbReference type="SAM" id="MobiDB-lite"/>
    </source>
</evidence>
<evidence type="ECO:0000313" key="2">
    <source>
        <dbReference type="EMBL" id="KYD08801.1"/>
    </source>
</evidence>
<reference evidence="2 3" key="1">
    <citation type="submission" date="2016-01" db="EMBL/GenBank/DDBJ databases">
        <title>Draft Genome Sequences of Seven Thermophilic Sporeformers Isolated from Foods.</title>
        <authorList>
            <person name="Berendsen E.M."/>
            <person name="Wells-Bennik M.H."/>
            <person name="Krawcyk A.O."/>
            <person name="De Jong A."/>
            <person name="Holsappel S."/>
            <person name="Eijlander R.T."/>
            <person name="Kuipers O.P."/>
        </authorList>
    </citation>
    <scope>NUCLEOTIDE SEQUENCE [LARGE SCALE GENOMIC DNA]</scope>
    <source>
        <strain evidence="2 3">B4135</strain>
    </source>
</reference>
<sequence length="46" mass="4920">MKNLFRQSLPLALALFQSALGHDSSLPPKSGMVKRGYPGELPGIPV</sequence>
<gene>
    <name evidence="2" type="ORF">B4135_0483</name>
</gene>
<dbReference type="Proteomes" id="UP000075683">
    <property type="component" value="Unassembled WGS sequence"/>
</dbReference>
<dbReference type="EMBL" id="LQYT01000135">
    <property type="protein sequence ID" value="KYD08801.1"/>
    <property type="molecule type" value="Genomic_DNA"/>
</dbReference>
<proteinExistence type="predicted"/>
<organism evidence="2 3">
    <name type="scientific">Caldibacillus debilis</name>
    <dbReference type="NCBI Taxonomy" id="301148"/>
    <lineage>
        <taxon>Bacteria</taxon>
        <taxon>Bacillati</taxon>
        <taxon>Bacillota</taxon>
        <taxon>Bacilli</taxon>
        <taxon>Bacillales</taxon>
        <taxon>Bacillaceae</taxon>
        <taxon>Caldibacillus</taxon>
    </lineage>
</organism>
<dbReference type="AlphaFoldDB" id="A0A150L8Z8"/>
<accession>A0A150L8Z8</accession>
<comment type="caution">
    <text evidence="2">The sequence shown here is derived from an EMBL/GenBank/DDBJ whole genome shotgun (WGS) entry which is preliminary data.</text>
</comment>